<feature type="compositionally biased region" description="Polar residues" evidence="1">
    <location>
        <begin position="833"/>
        <end position="845"/>
    </location>
</feature>
<feature type="compositionally biased region" description="Low complexity" evidence="1">
    <location>
        <begin position="481"/>
        <end position="493"/>
    </location>
</feature>
<dbReference type="Proteomes" id="UP000649617">
    <property type="component" value="Unassembled WGS sequence"/>
</dbReference>
<evidence type="ECO:0000313" key="3">
    <source>
        <dbReference type="Proteomes" id="UP000649617"/>
    </source>
</evidence>
<comment type="caution">
    <text evidence="2">The sequence shown here is derived from an EMBL/GenBank/DDBJ whole genome shotgun (WGS) entry which is preliminary data.</text>
</comment>
<evidence type="ECO:0000256" key="1">
    <source>
        <dbReference type="SAM" id="MobiDB-lite"/>
    </source>
</evidence>
<keyword evidence="3" id="KW-1185">Reference proteome</keyword>
<name>A0A812MXI1_SYMPI</name>
<dbReference type="EMBL" id="CAJNIZ010009523">
    <property type="protein sequence ID" value="CAE7283068.1"/>
    <property type="molecule type" value="Genomic_DNA"/>
</dbReference>
<feature type="region of interest" description="Disordered" evidence="1">
    <location>
        <begin position="481"/>
        <end position="500"/>
    </location>
</feature>
<organism evidence="2 3">
    <name type="scientific">Symbiodinium pilosum</name>
    <name type="common">Dinoflagellate</name>
    <dbReference type="NCBI Taxonomy" id="2952"/>
    <lineage>
        <taxon>Eukaryota</taxon>
        <taxon>Sar</taxon>
        <taxon>Alveolata</taxon>
        <taxon>Dinophyceae</taxon>
        <taxon>Suessiales</taxon>
        <taxon>Symbiodiniaceae</taxon>
        <taxon>Symbiodinium</taxon>
    </lineage>
</organism>
<evidence type="ECO:0000313" key="2">
    <source>
        <dbReference type="EMBL" id="CAE7283068.1"/>
    </source>
</evidence>
<proteinExistence type="predicted"/>
<reference evidence="2" key="1">
    <citation type="submission" date="2021-02" db="EMBL/GenBank/DDBJ databases">
        <authorList>
            <person name="Dougan E. K."/>
            <person name="Rhodes N."/>
            <person name="Thang M."/>
            <person name="Chan C."/>
        </authorList>
    </citation>
    <scope>NUCLEOTIDE SEQUENCE</scope>
</reference>
<feature type="region of interest" description="Disordered" evidence="1">
    <location>
        <begin position="833"/>
        <end position="876"/>
    </location>
</feature>
<sequence length="1786" mass="197298">MTDMLLLRAEQRQSKRPKHFWENDSKLKLHTLADRASSVSFKLGRAEHLLSALKENPEPSGPVAEQVRLPVLPYAARRAKLIDWPAESDDMHRRALHLVRVMVEADFQASRLGAMIYELSGSLDKEPQIQKAISLTFAKKSAATLHKRTMSFWKLFRFHADKGYRSGLAFTEASVFLYFEDLKQRAKPTAPQACLEALYFFHTLFGLRVLLDELVSHRLRGLVYTASVEKRPLQQARPLLVEEVRWLESIVLKSLDTAVVCIAGFILFCIANCARWGDAQNAALPTFDDSAARSVISSETRRHKLANTAQRKTTLLPFVGFGRLLSSESWAKAWLSSMQRARLPRQGTEYILPSWNESSGAFLRRRMTSGEATLHLREILRQNGKVQEPWPSSHSLKATVLTWACKSGDFNLSERQILGHHLDRPSISALTYGRANFVGPLKKMARVLDRISDGTFRPDASTASLVAHQLAAEEMDSDQAELAAHGEAQAAEDSASEDLGHDETDEALHRVVPASERKIVCIPVAFVPQPLGLVLRDRVMSVDSEAAFRAEAIKLGVSEAHADLLIKKGIRSHSLFAFISSYQPGSTDEAPFVDALKHYLGEDPKDSLPSFRHLFYASHTLAVQELKDRYEPREEAKRLSMADRVDRLERVRKSLPGLTIDTWLEPSHSLVDKAVSFAEDQCLGPLELSRCTSRELEMRSEKRDPVTFKIEGSIRVSRPAQELVADTSSDLQVRACMQRRALAYQMASLASFTVLDRVVARLFSFMVRPVLPGQKPVTLVQVIEADKTLWVLVAQKTRGQILTSGTPLPIDAAVEALLDSSEVTYCLMPRTGSASSTAVHPSKTQPEMPKAPTGGKASGKGLDLPPGARTRDGQGRPICFRFNRKACATHGDKCGRGYHERAVAPVGTSNRTQLQQLAGHSPTDVHPAEARAGLASVPPTCGEVLEILDMLPSELPARGEAQDGSVSFTAGSWSKDGQLGLRANCTTFPAVTRLLCSFVRAHAPHHSFGAVALFCNLQATPRRDVNNEPSFPNLLLPVSQFAQGQVWQQDDSGPDVREVQGLQQHGILHDVASGPCYLDAQRLHFTLPWRGRRVLVVAFTPRGVPACHDIVGQLLPLGFNLPVEQPSACMPNQVSLAGYTFSLPQVQLRPIVFDCAPSELIALEVFAGRARLSVAVRDLGLSSMPVDHQAKCPDMRVTVLDLTDPNDLTTYFEMLCTANIGSGHWAPPCGTASRARERPLPPELSHIDAPPLRSPDHRFGLPDLAPHHAARVEAANWLYAVTLLSIWVLHLRGSLLSCENPTRSLIWRIADVLAQDLPDPSAWFDLVDNIFHACMYGSRRDKLSTFKATPGFCRSLNLRCDGNHEHESWTPTVSRKGVLFPTLSEAEYTAGLAQAYASDLHAVLLTKGVQFEGSHIGLGVAKPRDLRSFTRKRVPPLLAEYWLVAPIDCVPQHWPSKPLKPHVHFPKRGDEVRIVRSMQDVLDLEHEFACKPSTIVAFKGEGANGSEPMVGVLRTPKQTLDATALLSHPLELHLPLPDQLVKAVINVLRLGPKGVAQVRKGALNRIAALRDSLEPKEAEIHRSLHPDLRKVLQGKNTLLWQQLLHDTGFPDPGLIDEVREGFELVGPGTVSGAFPKGYKPPEQSVDQLKSQCTWRKKAAIAKCGPTKNSEADQELWDLTMEEVAQGWVSGPFWSESEVTAALETDQWLCTRRFPVIQGPKVRVIDDCLQSGVNSAYTAFNKLRLMDADAFISLVLLILQVADKPGSFVTLDSGERLYVACSGCLVP</sequence>
<dbReference type="OrthoDB" id="432302at2759"/>
<gene>
    <name evidence="2" type="ORF">SPIL2461_LOCUS6350</name>
</gene>
<protein>
    <submittedName>
        <fullName evidence="2">Uncharacterized protein</fullName>
    </submittedName>
</protein>
<accession>A0A812MXI1</accession>